<dbReference type="NCBIfam" id="TIGR01352">
    <property type="entry name" value="tonB_Cterm"/>
    <property type="match status" value="1"/>
</dbReference>
<dbReference type="InterPro" id="IPR006260">
    <property type="entry name" value="TonB/TolA_C"/>
</dbReference>
<reference evidence="14" key="1">
    <citation type="submission" date="2016-10" db="EMBL/GenBank/DDBJ databases">
        <authorList>
            <person name="Varghese N."/>
            <person name="Submissions S."/>
        </authorList>
    </citation>
    <scope>NUCLEOTIDE SEQUENCE [LARGE SCALE GENOMIC DNA]</scope>
    <source>
        <strain evidence="14">DUS833</strain>
    </source>
</reference>
<feature type="transmembrane region" description="Helical" evidence="11">
    <location>
        <begin position="16"/>
        <end position="38"/>
    </location>
</feature>
<keyword evidence="3" id="KW-0813">Transport</keyword>
<evidence type="ECO:0000256" key="8">
    <source>
        <dbReference type="ARBA" id="ARBA00022989"/>
    </source>
</evidence>
<keyword evidence="4" id="KW-1003">Cell membrane</keyword>
<organism evidence="13 14">
    <name type="scientific">Paraburkholderia tuberum</name>
    <dbReference type="NCBI Taxonomy" id="157910"/>
    <lineage>
        <taxon>Bacteria</taxon>
        <taxon>Pseudomonadati</taxon>
        <taxon>Pseudomonadota</taxon>
        <taxon>Betaproteobacteria</taxon>
        <taxon>Burkholderiales</taxon>
        <taxon>Burkholderiaceae</taxon>
        <taxon>Paraburkholderia</taxon>
    </lineage>
</organism>
<evidence type="ECO:0000256" key="11">
    <source>
        <dbReference type="SAM" id="Phobius"/>
    </source>
</evidence>
<dbReference type="PROSITE" id="PS52015">
    <property type="entry name" value="TONB_CTD"/>
    <property type="match status" value="1"/>
</dbReference>
<accession>A0A1H1ERS5</accession>
<protein>
    <submittedName>
        <fullName evidence="13">Outer membrane transport energization protein TonB</fullName>
    </submittedName>
</protein>
<dbReference type="InterPro" id="IPR037682">
    <property type="entry name" value="TonB_C"/>
</dbReference>
<proteinExistence type="inferred from homology"/>
<evidence type="ECO:0000256" key="3">
    <source>
        <dbReference type="ARBA" id="ARBA00022448"/>
    </source>
</evidence>
<dbReference type="PANTHER" id="PTHR33446">
    <property type="entry name" value="PROTEIN TONB-RELATED"/>
    <property type="match status" value="1"/>
</dbReference>
<evidence type="ECO:0000256" key="4">
    <source>
        <dbReference type="ARBA" id="ARBA00022475"/>
    </source>
</evidence>
<feature type="region of interest" description="Disordered" evidence="10">
    <location>
        <begin position="59"/>
        <end position="145"/>
    </location>
</feature>
<evidence type="ECO:0000256" key="10">
    <source>
        <dbReference type="SAM" id="MobiDB-lite"/>
    </source>
</evidence>
<dbReference type="AlphaFoldDB" id="A0A1H1ERS5"/>
<dbReference type="SUPFAM" id="SSF74653">
    <property type="entry name" value="TolA/TonB C-terminal domain"/>
    <property type="match status" value="1"/>
</dbReference>
<keyword evidence="8 11" id="KW-1133">Transmembrane helix</keyword>
<evidence type="ECO:0000313" key="13">
    <source>
        <dbReference type="EMBL" id="SDQ91451.1"/>
    </source>
</evidence>
<evidence type="ECO:0000256" key="7">
    <source>
        <dbReference type="ARBA" id="ARBA00022927"/>
    </source>
</evidence>
<keyword evidence="7" id="KW-0653">Protein transport</keyword>
<dbReference type="Proteomes" id="UP000199365">
    <property type="component" value="Unassembled WGS sequence"/>
</dbReference>
<gene>
    <name evidence="13" type="ORF">SAMN05445850_2113</name>
</gene>
<sequence length="242" mass="24807">MATVPACGIVQERTRLLPAAAIALVAEALVLGATIALLTHTTRVASVSHEAPPTLLTLAAPAPAPQPPQPPAKPVPPPARPVVPVRHAAHTPAKPVTAAVPKRVPTPVPVQPAATPTEPPFAPAPQPPAEPAGQPPAPAAAPVAAAPTPSFEGALRAAIQAALRYPESARMAGMTGRTRVAFRYRDGVVSDLSVVVSSGIGLLDRAALAAVRDAAYPKPESAFVGKTLSEQLWVDFKLDDHE</sequence>
<evidence type="ECO:0000256" key="5">
    <source>
        <dbReference type="ARBA" id="ARBA00022519"/>
    </source>
</evidence>
<evidence type="ECO:0000259" key="12">
    <source>
        <dbReference type="PROSITE" id="PS52015"/>
    </source>
</evidence>
<evidence type="ECO:0000256" key="6">
    <source>
        <dbReference type="ARBA" id="ARBA00022692"/>
    </source>
</evidence>
<comment type="similarity">
    <text evidence="2">Belongs to the TonB family.</text>
</comment>
<evidence type="ECO:0000256" key="2">
    <source>
        <dbReference type="ARBA" id="ARBA00006555"/>
    </source>
</evidence>
<keyword evidence="14" id="KW-1185">Reference proteome</keyword>
<evidence type="ECO:0000256" key="9">
    <source>
        <dbReference type="ARBA" id="ARBA00023136"/>
    </source>
</evidence>
<keyword evidence="5" id="KW-0997">Cell inner membrane</keyword>
<keyword evidence="9 11" id="KW-0472">Membrane</keyword>
<keyword evidence="6 11" id="KW-0812">Transmembrane</keyword>
<dbReference type="Gene3D" id="3.30.1150.10">
    <property type="match status" value="1"/>
</dbReference>
<dbReference type="GO" id="GO:0098797">
    <property type="term" value="C:plasma membrane protein complex"/>
    <property type="evidence" value="ECO:0007669"/>
    <property type="project" value="TreeGrafter"/>
</dbReference>
<dbReference type="STRING" id="157910.SAMN05445850_2113"/>
<dbReference type="PANTHER" id="PTHR33446:SF2">
    <property type="entry name" value="PROTEIN TONB"/>
    <property type="match status" value="1"/>
</dbReference>
<feature type="domain" description="TonB C-terminal" evidence="12">
    <location>
        <begin position="150"/>
        <end position="242"/>
    </location>
</feature>
<dbReference type="GO" id="GO:0055085">
    <property type="term" value="P:transmembrane transport"/>
    <property type="evidence" value="ECO:0007669"/>
    <property type="project" value="InterPro"/>
</dbReference>
<dbReference type="InterPro" id="IPR051045">
    <property type="entry name" value="TonB-dependent_transducer"/>
</dbReference>
<evidence type="ECO:0000256" key="1">
    <source>
        <dbReference type="ARBA" id="ARBA00004383"/>
    </source>
</evidence>
<dbReference type="GO" id="GO:0031992">
    <property type="term" value="F:energy transducer activity"/>
    <property type="evidence" value="ECO:0007669"/>
    <property type="project" value="TreeGrafter"/>
</dbReference>
<dbReference type="GO" id="GO:0015031">
    <property type="term" value="P:protein transport"/>
    <property type="evidence" value="ECO:0007669"/>
    <property type="project" value="UniProtKB-KW"/>
</dbReference>
<comment type="subcellular location">
    <subcellularLocation>
        <location evidence="1">Cell inner membrane</location>
        <topology evidence="1">Single-pass membrane protein</topology>
        <orientation evidence="1">Periplasmic side</orientation>
    </subcellularLocation>
</comment>
<dbReference type="RefSeq" id="WP_090803144.1">
    <property type="nucleotide sequence ID" value="NZ_FNKX01000001.1"/>
</dbReference>
<name>A0A1H1ERS5_9BURK</name>
<dbReference type="Pfam" id="PF03544">
    <property type="entry name" value="TonB_C"/>
    <property type="match status" value="1"/>
</dbReference>
<feature type="compositionally biased region" description="Pro residues" evidence="10">
    <location>
        <begin position="117"/>
        <end position="139"/>
    </location>
</feature>
<evidence type="ECO:0000313" key="14">
    <source>
        <dbReference type="Proteomes" id="UP000199365"/>
    </source>
</evidence>
<feature type="compositionally biased region" description="Pro residues" evidence="10">
    <location>
        <begin position="62"/>
        <end position="81"/>
    </location>
</feature>
<dbReference type="EMBL" id="FNKX01000001">
    <property type="protein sequence ID" value="SDQ91451.1"/>
    <property type="molecule type" value="Genomic_DNA"/>
</dbReference>